<dbReference type="Proteomes" id="UP000655225">
    <property type="component" value="Unassembled WGS sequence"/>
</dbReference>
<organism evidence="1 2">
    <name type="scientific">Tetracentron sinense</name>
    <name type="common">Spur-leaf</name>
    <dbReference type="NCBI Taxonomy" id="13715"/>
    <lineage>
        <taxon>Eukaryota</taxon>
        <taxon>Viridiplantae</taxon>
        <taxon>Streptophyta</taxon>
        <taxon>Embryophyta</taxon>
        <taxon>Tracheophyta</taxon>
        <taxon>Spermatophyta</taxon>
        <taxon>Magnoliopsida</taxon>
        <taxon>Trochodendrales</taxon>
        <taxon>Trochodendraceae</taxon>
        <taxon>Tetracentron</taxon>
    </lineage>
</organism>
<comment type="caution">
    <text evidence="1">The sequence shown here is derived from an EMBL/GenBank/DDBJ whole genome shotgun (WGS) entry which is preliminary data.</text>
</comment>
<gene>
    <name evidence="1" type="ORF">HHK36_017420</name>
</gene>
<evidence type="ECO:0000313" key="1">
    <source>
        <dbReference type="EMBL" id="KAF8398491.1"/>
    </source>
</evidence>
<name>A0A835DCU1_TETSI</name>
<keyword evidence="2" id="KW-1185">Reference proteome</keyword>
<protein>
    <submittedName>
        <fullName evidence="1">Uncharacterized protein</fullName>
    </submittedName>
</protein>
<dbReference type="EMBL" id="JABCRI010000011">
    <property type="protein sequence ID" value="KAF8398491.1"/>
    <property type="molecule type" value="Genomic_DNA"/>
</dbReference>
<reference evidence="1 2" key="1">
    <citation type="submission" date="2020-04" db="EMBL/GenBank/DDBJ databases">
        <title>Plant Genome Project.</title>
        <authorList>
            <person name="Zhang R.-G."/>
        </authorList>
    </citation>
    <scope>NUCLEOTIDE SEQUENCE [LARGE SCALE GENOMIC DNA]</scope>
    <source>
        <strain evidence="1">YNK0</strain>
        <tissue evidence="1">Leaf</tissue>
    </source>
</reference>
<evidence type="ECO:0000313" key="2">
    <source>
        <dbReference type="Proteomes" id="UP000655225"/>
    </source>
</evidence>
<dbReference type="AlphaFoldDB" id="A0A835DCU1"/>
<sequence>MVCNSCWKSESRCGSDKEPWVQLGFESHWVLPDEELIHEQLISCFARLFGFNDIICKENVPILTENEEIK</sequence>
<proteinExistence type="predicted"/>
<accession>A0A835DCU1</accession>
<dbReference type="OrthoDB" id="10476945at2759"/>